<evidence type="ECO:0000256" key="3">
    <source>
        <dbReference type="ARBA" id="ARBA00022989"/>
    </source>
</evidence>
<comment type="subcellular location">
    <subcellularLocation>
        <location evidence="1">Membrane</location>
        <topology evidence="1">Multi-pass membrane protein</topology>
    </subcellularLocation>
</comment>
<comment type="similarity">
    <text evidence="5">Belongs to the SAT4 family.</text>
</comment>
<sequence length="310" mass="34884">MAHFIDGKDVMISEWILLTVALVFVALRIYTRLLRLRQRLDWSDYLLLASAGIALGLIICDTLTYQMGVLDEYETSERLSKVSYPQRRSQSQHHDGTNCRIMSGALANQHSAQISFASNYFYDFGMGFPKLSMLAFYWSFFRSSISPGMRKTLYGITLFVCVCYLTILFDDTFFCGKNVSVQWSQEEGACSVFYAPEPFILNFTLNLTCYLVVYAIPLILLIQGVLASSTGLAVTFVFGTLTVFTTVVRFACLKIGTGQENLVYPLSMLEMALAITVVSLPGLKPLLDRHTRRGSDVDEETVHVNHDQKV</sequence>
<organism evidence="8 9">
    <name type="scientific">Apiospora aurea</name>
    <dbReference type="NCBI Taxonomy" id="335848"/>
    <lineage>
        <taxon>Eukaryota</taxon>
        <taxon>Fungi</taxon>
        <taxon>Dikarya</taxon>
        <taxon>Ascomycota</taxon>
        <taxon>Pezizomycotina</taxon>
        <taxon>Sordariomycetes</taxon>
        <taxon>Xylariomycetidae</taxon>
        <taxon>Amphisphaeriales</taxon>
        <taxon>Apiosporaceae</taxon>
        <taxon>Apiospora</taxon>
    </lineage>
</organism>
<name>A0ABR1QNI8_9PEZI</name>
<proteinExistence type="inferred from homology"/>
<keyword evidence="4 6" id="KW-0472">Membrane</keyword>
<keyword evidence="3 6" id="KW-1133">Transmembrane helix</keyword>
<evidence type="ECO:0000256" key="6">
    <source>
        <dbReference type="SAM" id="Phobius"/>
    </source>
</evidence>
<feature type="domain" description="Rhodopsin" evidence="7">
    <location>
        <begin position="27"/>
        <end position="289"/>
    </location>
</feature>
<evidence type="ECO:0000256" key="4">
    <source>
        <dbReference type="ARBA" id="ARBA00023136"/>
    </source>
</evidence>
<evidence type="ECO:0000259" key="7">
    <source>
        <dbReference type="Pfam" id="PF20684"/>
    </source>
</evidence>
<evidence type="ECO:0000256" key="2">
    <source>
        <dbReference type="ARBA" id="ARBA00022692"/>
    </source>
</evidence>
<dbReference type="InterPro" id="IPR049326">
    <property type="entry name" value="Rhodopsin_dom_fungi"/>
</dbReference>
<dbReference type="EMBL" id="JAQQWE010000003">
    <property type="protein sequence ID" value="KAK7959923.1"/>
    <property type="molecule type" value="Genomic_DNA"/>
</dbReference>
<feature type="transmembrane region" description="Helical" evidence="6">
    <location>
        <begin position="42"/>
        <end position="65"/>
    </location>
</feature>
<evidence type="ECO:0000256" key="1">
    <source>
        <dbReference type="ARBA" id="ARBA00004141"/>
    </source>
</evidence>
<keyword evidence="9" id="KW-1185">Reference proteome</keyword>
<feature type="transmembrane region" description="Helical" evidence="6">
    <location>
        <begin position="152"/>
        <end position="169"/>
    </location>
</feature>
<evidence type="ECO:0000313" key="9">
    <source>
        <dbReference type="Proteomes" id="UP001391051"/>
    </source>
</evidence>
<dbReference type="RefSeq" id="XP_066703626.1">
    <property type="nucleotide sequence ID" value="XM_066840999.1"/>
</dbReference>
<accession>A0ABR1QNI8</accession>
<dbReference type="PANTHER" id="PTHR33048">
    <property type="entry name" value="PTH11-LIKE INTEGRAL MEMBRANE PROTEIN (AFU_ORTHOLOGUE AFUA_5G11245)"/>
    <property type="match status" value="1"/>
</dbReference>
<dbReference type="PANTHER" id="PTHR33048:SF92">
    <property type="entry name" value="INTEGRAL MEMBRANE PROTEIN"/>
    <property type="match status" value="1"/>
</dbReference>
<protein>
    <recommendedName>
        <fullName evidence="7">Rhodopsin domain-containing protein</fullName>
    </recommendedName>
</protein>
<dbReference type="Proteomes" id="UP001391051">
    <property type="component" value="Unassembled WGS sequence"/>
</dbReference>
<keyword evidence="2 6" id="KW-0812">Transmembrane</keyword>
<dbReference type="Pfam" id="PF20684">
    <property type="entry name" value="Fung_rhodopsin"/>
    <property type="match status" value="1"/>
</dbReference>
<gene>
    <name evidence="8" type="ORF">PG986_004777</name>
</gene>
<evidence type="ECO:0000256" key="5">
    <source>
        <dbReference type="ARBA" id="ARBA00038359"/>
    </source>
</evidence>
<feature type="transmembrane region" description="Helical" evidence="6">
    <location>
        <begin position="262"/>
        <end position="283"/>
    </location>
</feature>
<dbReference type="GeneID" id="92074061"/>
<feature type="transmembrane region" description="Helical" evidence="6">
    <location>
        <begin position="120"/>
        <end position="140"/>
    </location>
</feature>
<dbReference type="InterPro" id="IPR052337">
    <property type="entry name" value="SAT4-like"/>
</dbReference>
<evidence type="ECO:0000313" key="8">
    <source>
        <dbReference type="EMBL" id="KAK7959923.1"/>
    </source>
</evidence>
<feature type="transmembrane region" description="Helical" evidence="6">
    <location>
        <begin position="199"/>
        <end position="222"/>
    </location>
</feature>
<feature type="transmembrane region" description="Helical" evidence="6">
    <location>
        <begin position="12"/>
        <end position="30"/>
    </location>
</feature>
<feature type="transmembrane region" description="Helical" evidence="6">
    <location>
        <begin position="234"/>
        <end position="256"/>
    </location>
</feature>
<reference evidence="8 9" key="1">
    <citation type="submission" date="2023-01" db="EMBL/GenBank/DDBJ databases">
        <title>Analysis of 21 Apiospora genomes using comparative genomics revels a genus with tremendous synthesis potential of carbohydrate active enzymes and secondary metabolites.</title>
        <authorList>
            <person name="Sorensen T."/>
        </authorList>
    </citation>
    <scope>NUCLEOTIDE SEQUENCE [LARGE SCALE GENOMIC DNA]</scope>
    <source>
        <strain evidence="8 9">CBS 24483</strain>
    </source>
</reference>
<comment type="caution">
    <text evidence="8">The sequence shown here is derived from an EMBL/GenBank/DDBJ whole genome shotgun (WGS) entry which is preliminary data.</text>
</comment>